<accession>A0A1X7AFQ6</accession>
<name>A0A1X7AFQ6_9GAMM</name>
<sequence length="724" mass="82359">MLSTDNRLLTTGYSGVVTRSQSQTLEESKVKLEGNKFNLSDDEDVFAGEEQTVVQQVMNHPLLVQALERMPDFDLQTTCEKVCGYEYPVANIDSPFLFVVYLIAYETASQQMAETASENDDQFLFPFVNEQKISHQCQSLLNQWLAAYALSPQAREAMSQCSAWGLGSLLNRNVLSSEHAFVLLLDMAARADVTPADFMAGLKVIAQCQLTPLPENCYDGLEVLCEEVDQGRAYMEQLSESDLVVTEQILANHSRPITRYLGYLRNSILVGSSSRREEHEKQIVTIEKLIARLCSRNSDSQKEFHLWQQALYSQSNHRSGVHITQKTLASVCLGKYPLDCSDGETQLFDQMYDCWLDFRMRENQPTDTATHLTFLHGTRLSALHGICASGQMVIPSGYLVGCGFVPLAGEFQVCSHASVNKAGLSGAGLESPIMVMDYADSVRFDKIRDRMIGRVKYALKRLEENEKGNQEVYSRKVSYRYMREFCYDDTLFQSLAYSYQRLKLWFPEQAKEYYPLIEKACQMIDGSLAHLETIKEYKDYVDPAPEDFEDFAYVHHRWKNAMQAITFLREHCLEKNGLEKNCSGENNTVCQPPSWGCDEDFGVVLGSTSLPAARSFSHFYEKRIDRPVQLGADIDTVFCEQKHQSIVRRLLPNSSSIHIKGFEELKEAGQQAREAYNQQLKSLERRVFSARKKNKLNRVSQKLVRPVLEQSKTSRKTAQVRCLV</sequence>
<feature type="coiled-coil region" evidence="1">
    <location>
        <begin position="666"/>
        <end position="693"/>
    </location>
</feature>
<protein>
    <submittedName>
        <fullName evidence="2">Uncharacterized protein</fullName>
    </submittedName>
</protein>
<dbReference type="AlphaFoldDB" id="A0A1X7AFQ6"/>
<dbReference type="Proteomes" id="UP000196573">
    <property type="component" value="Unassembled WGS sequence"/>
</dbReference>
<dbReference type="RefSeq" id="WP_087107192.1">
    <property type="nucleotide sequence ID" value="NZ_CBCSCN010000001.1"/>
</dbReference>
<evidence type="ECO:0000313" key="2">
    <source>
        <dbReference type="EMBL" id="SMA38083.1"/>
    </source>
</evidence>
<evidence type="ECO:0000313" key="3">
    <source>
        <dbReference type="Proteomes" id="UP000196573"/>
    </source>
</evidence>
<gene>
    <name evidence="2" type="ORF">EHSB41UT_00823</name>
</gene>
<proteinExistence type="predicted"/>
<evidence type="ECO:0000256" key="1">
    <source>
        <dbReference type="SAM" id="Coils"/>
    </source>
</evidence>
<keyword evidence="1" id="KW-0175">Coiled coil</keyword>
<keyword evidence="3" id="KW-1185">Reference proteome</keyword>
<dbReference type="EMBL" id="FWPT01000002">
    <property type="protein sequence ID" value="SMA38083.1"/>
    <property type="molecule type" value="Genomic_DNA"/>
</dbReference>
<reference evidence="2 3" key="1">
    <citation type="submission" date="2017-03" db="EMBL/GenBank/DDBJ databases">
        <authorList>
            <person name="Afonso C.L."/>
            <person name="Miller P.J."/>
            <person name="Scott M.A."/>
            <person name="Spackman E."/>
            <person name="Goraichik I."/>
            <person name="Dimitrov K.M."/>
            <person name="Suarez D.L."/>
            <person name="Swayne D.E."/>
        </authorList>
    </citation>
    <scope>NUCLEOTIDE SEQUENCE [LARGE SCALE GENOMIC DNA]</scope>
    <source>
        <strain evidence="2">SB41UT1</strain>
    </source>
</reference>
<organism evidence="2 3">
    <name type="scientific">Parendozoicomonas haliclonae</name>
    <dbReference type="NCBI Taxonomy" id="1960125"/>
    <lineage>
        <taxon>Bacteria</taxon>
        <taxon>Pseudomonadati</taxon>
        <taxon>Pseudomonadota</taxon>
        <taxon>Gammaproteobacteria</taxon>
        <taxon>Oceanospirillales</taxon>
        <taxon>Endozoicomonadaceae</taxon>
        <taxon>Parendozoicomonas</taxon>
    </lineage>
</organism>